<feature type="signal peptide" evidence="2">
    <location>
        <begin position="1"/>
        <end position="20"/>
    </location>
</feature>
<evidence type="ECO:0000256" key="2">
    <source>
        <dbReference type="SAM" id="SignalP"/>
    </source>
</evidence>
<dbReference type="AlphaFoldDB" id="A0A6S6S3Y0"/>
<dbReference type="EMBL" id="CACVAX010000006">
    <property type="protein sequence ID" value="CAA6803021.1"/>
    <property type="molecule type" value="Genomic_DNA"/>
</dbReference>
<protein>
    <recommendedName>
        <fullName evidence="4">DUF4890 domain-containing protein</fullName>
    </recommendedName>
</protein>
<feature type="compositionally biased region" description="Basic residues" evidence="1">
    <location>
        <begin position="88"/>
        <end position="97"/>
    </location>
</feature>
<feature type="compositionally biased region" description="Polar residues" evidence="1">
    <location>
        <begin position="118"/>
        <end position="132"/>
    </location>
</feature>
<proteinExistence type="predicted"/>
<reference evidence="3" key="1">
    <citation type="submission" date="2020-01" db="EMBL/GenBank/DDBJ databases">
        <authorList>
            <person name="Meier V. D."/>
            <person name="Meier V D."/>
        </authorList>
    </citation>
    <scope>NUCLEOTIDE SEQUENCE</scope>
    <source>
        <strain evidence="3">HLG_WM_MAG_04</strain>
    </source>
</reference>
<keyword evidence="2" id="KW-0732">Signal</keyword>
<accession>A0A6S6S3Y0</accession>
<sequence length="132" mass="15471">MKKFIITHLFLMLFSLRLFAQTVTPENTPFIADKSISITTLITQVKEAKAEDKRSLMNQLKVQLRAMNEKTRQEAMQNLKQSFQSKEKGKHKPQRNKNLHEQQAKHEPKYQQLRQKKGLNTQQGNRQGNPNK</sequence>
<evidence type="ECO:0008006" key="4">
    <source>
        <dbReference type="Google" id="ProtNLM"/>
    </source>
</evidence>
<organism evidence="3">
    <name type="scientific">uncultured Sulfurovum sp</name>
    <dbReference type="NCBI Taxonomy" id="269237"/>
    <lineage>
        <taxon>Bacteria</taxon>
        <taxon>Pseudomonadati</taxon>
        <taxon>Campylobacterota</taxon>
        <taxon>Epsilonproteobacteria</taxon>
        <taxon>Campylobacterales</taxon>
        <taxon>Sulfurovaceae</taxon>
        <taxon>Sulfurovum</taxon>
        <taxon>environmental samples</taxon>
    </lineage>
</organism>
<feature type="compositionally biased region" description="Polar residues" evidence="1">
    <location>
        <begin position="74"/>
        <end position="84"/>
    </location>
</feature>
<feature type="chain" id="PRO_5027576027" description="DUF4890 domain-containing protein" evidence="2">
    <location>
        <begin position="21"/>
        <end position="132"/>
    </location>
</feature>
<gene>
    <name evidence="3" type="ORF">HELGO_WM2197</name>
</gene>
<feature type="region of interest" description="Disordered" evidence="1">
    <location>
        <begin position="67"/>
        <end position="132"/>
    </location>
</feature>
<feature type="compositionally biased region" description="Basic and acidic residues" evidence="1">
    <location>
        <begin position="98"/>
        <end position="109"/>
    </location>
</feature>
<name>A0A6S6S3Y0_9BACT</name>
<evidence type="ECO:0000313" key="3">
    <source>
        <dbReference type="EMBL" id="CAA6803021.1"/>
    </source>
</evidence>
<evidence type="ECO:0000256" key="1">
    <source>
        <dbReference type="SAM" id="MobiDB-lite"/>
    </source>
</evidence>